<evidence type="ECO:0000313" key="3">
    <source>
        <dbReference type="Proteomes" id="UP000005819"/>
    </source>
</evidence>
<dbReference type="EMBL" id="ABFK02000019">
    <property type="protein sequence ID" value="EDS03316.1"/>
    <property type="molecule type" value="Genomic_DNA"/>
</dbReference>
<proteinExistence type="predicted"/>
<keyword evidence="1" id="KW-1133">Transmembrane helix</keyword>
<organism evidence="2 3">
    <name type="scientific">Alistipes putredinis DSM 17216</name>
    <dbReference type="NCBI Taxonomy" id="445970"/>
    <lineage>
        <taxon>Bacteria</taxon>
        <taxon>Pseudomonadati</taxon>
        <taxon>Bacteroidota</taxon>
        <taxon>Bacteroidia</taxon>
        <taxon>Bacteroidales</taxon>
        <taxon>Rikenellaceae</taxon>
        <taxon>Alistipes</taxon>
    </lineage>
</organism>
<name>B0MWR7_9BACT</name>
<comment type="caution">
    <text evidence="2">The sequence shown here is derived from an EMBL/GenBank/DDBJ whole genome shotgun (WGS) entry which is preliminary data.</text>
</comment>
<feature type="transmembrane region" description="Helical" evidence="1">
    <location>
        <begin position="73"/>
        <end position="93"/>
    </location>
</feature>
<keyword evidence="3" id="KW-1185">Reference proteome</keyword>
<gene>
    <name evidence="2" type="ORF">ALIPUT_01527</name>
</gene>
<evidence type="ECO:0000313" key="2">
    <source>
        <dbReference type="EMBL" id="EDS03316.1"/>
    </source>
</evidence>
<evidence type="ECO:0000256" key="1">
    <source>
        <dbReference type="SAM" id="Phobius"/>
    </source>
</evidence>
<dbReference type="HOGENOM" id="CLU_2217442_0_0_10"/>
<dbReference type="Proteomes" id="UP000005819">
    <property type="component" value="Unassembled WGS sequence"/>
</dbReference>
<reference evidence="2" key="1">
    <citation type="submission" date="2007-10" db="EMBL/GenBank/DDBJ databases">
        <authorList>
            <person name="Fulton L."/>
            <person name="Clifton S."/>
            <person name="Fulton B."/>
            <person name="Xu J."/>
            <person name="Minx P."/>
            <person name="Pepin K.H."/>
            <person name="Johnson M."/>
            <person name="Thiruvilangam P."/>
            <person name="Bhonagiri V."/>
            <person name="Nash W.E."/>
            <person name="Mardis E.R."/>
            <person name="Wilson R.K."/>
        </authorList>
    </citation>
    <scope>NUCLEOTIDE SEQUENCE [LARGE SCALE GENOMIC DNA]</scope>
    <source>
        <strain evidence="2">DSM 17216</strain>
    </source>
</reference>
<dbReference type="AlphaFoldDB" id="B0MWR7"/>
<accession>B0MWR7</accession>
<reference evidence="2" key="2">
    <citation type="submission" date="2013-09" db="EMBL/GenBank/DDBJ databases">
        <title>Draft genome sequence of Alistipes putredinis (DSM 17216).</title>
        <authorList>
            <person name="Sudarsanam P."/>
            <person name="Ley R."/>
            <person name="Guruge J."/>
            <person name="Turnbaugh P.J."/>
            <person name="Mahowald M."/>
            <person name="Liep D."/>
            <person name="Gordon J."/>
        </authorList>
    </citation>
    <scope>NUCLEOTIDE SEQUENCE</scope>
    <source>
        <strain evidence="2">DSM 17216</strain>
    </source>
</reference>
<keyword evidence="1" id="KW-0472">Membrane</keyword>
<sequence length="106" mass="13086">MRELDYLHFGEILKVKILKIDYAKCLRLKREYIRENSPSIFDLIFWIGLFLFGDYLVGWMICQLFTRHYEELPAVPLISFVFVCEWLYIEFLLRMRREKERLKIRS</sequence>
<protein>
    <submittedName>
        <fullName evidence="2">Uncharacterized protein</fullName>
    </submittedName>
</protein>
<feature type="transmembrane region" description="Helical" evidence="1">
    <location>
        <begin position="40"/>
        <end position="61"/>
    </location>
</feature>
<keyword evidence="1" id="KW-0812">Transmembrane</keyword>